<dbReference type="Proteomes" id="UP000279562">
    <property type="component" value="Unassembled WGS sequence"/>
</dbReference>
<dbReference type="Pfam" id="PF11832">
    <property type="entry name" value="DUF3352"/>
    <property type="match status" value="1"/>
</dbReference>
<evidence type="ECO:0000313" key="3">
    <source>
        <dbReference type="Proteomes" id="UP000279562"/>
    </source>
</evidence>
<feature type="transmembrane region" description="Helical" evidence="1">
    <location>
        <begin position="6"/>
        <end position="28"/>
    </location>
</feature>
<protein>
    <submittedName>
        <fullName evidence="2">DUF3352 domain-containing protein</fullName>
    </submittedName>
</protein>
<evidence type="ECO:0000313" key="2">
    <source>
        <dbReference type="EMBL" id="RRD92288.1"/>
    </source>
</evidence>
<gene>
    <name evidence="2" type="ORF">EII33_04620</name>
</gene>
<sequence length="543" mass="62359">MKLRLFIQIAVIVSVVLLCTGFAVYSFFRLHSVENQRDFDLYTLVPQDAIAILETNHMADLMEDISGLDCSKDNHFLYISDLFSYLKENLHTLLQDTPHGLSMQMNKMLISFHEPDTPENQVLYCSLGSDDYELVETFVQKYCSGSFPLKTFDYKGEEIRIYPMADGRFLTMYFTSDFFVVSFQKRLVEQVIDAYRTKNSLMSQAAFRTIRTNKHNDVSAMIYVRMQAVEMGKRTDDIHSYMRLGSWVEFEVQLNENAVYCSGMSHGVDSTHTFMNVLRAQKPIEGFPGANLPATTFLYHRWAISDRSSFLNFTTRQEYAKVAYSDYVKQRDEEWTAFLNDFAAESFLSCLFCSKDTLNVTPCAVVCIPVKDEQLAEHRLQSLLYTIPQDKEASSMSKPFDYTLYPKAMKYKKYALPRTSLLAQMTGIAEPDFHTYACFYRNSLLLAPDVVSLSTYIDAIENGEVLDGTSVYEEGIGSLSPVYNFVMMADMGTILLQPEAYVRLIPNFFFRQADFFRHFMLAVQFTCADKIVYPNIVLLYKGG</sequence>
<keyword evidence="1" id="KW-0472">Membrane</keyword>
<dbReference type="EMBL" id="RQYF01000012">
    <property type="protein sequence ID" value="RRD92288.1"/>
    <property type="molecule type" value="Genomic_DNA"/>
</dbReference>
<comment type="caution">
    <text evidence="2">The sequence shown here is derived from an EMBL/GenBank/DDBJ whole genome shotgun (WGS) entry which is preliminary data.</text>
</comment>
<keyword evidence="3" id="KW-1185">Reference proteome</keyword>
<evidence type="ECO:0000256" key="1">
    <source>
        <dbReference type="SAM" id="Phobius"/>
    </source>
</evidence>
<dbReference type="RefSeq" id="WP_125238706.1">
    <property type="nucleotide sequence ID" value="NZ_RQYF01000012.1"/>
</dbReference>
<accession>A0A3P2ABA9</accession>
<reference evidence="2 3" key="1">
    <citation type="submission" date="2018-11" db="EMBL/GenBank/DDBJ databases">
        <title>Genomes From Bacteria Associated with the Canine Oral Cavity: a Test Case for Automated Genome-Based Taxonomic Assignment.</title>
        <authorList>
            <person name="Coil D.A."/>
            <person name="Jospin G."/>
            <person name="Darling A.E."/>
            <person name="Wallis C."/>
            <person name="Davis I.J."/>
            <person name="Harris S."/>
            <person name="Eisen J.A."/>
            <person name="Holcombe L.J."/>
            <person name="O'Flynn C."/>
        </authorList>
    </citation>
    <scope>NUCLEOTIDE SEQUENCE [LARGE SCALE GENOMIC DNA]</scope>
    <source>
        <strain evidence="2 3">OH1047_COT-310</strain>
    </source>
</reference>
<dbReference type="InterPro" id="IPR021787">
    <property type="entry name" value="DUF3352"/>
</dbReference>
<dbReference type="AlphaFoldDB" id="A0A3P2ABA9"/>
<proteinExistence type="predicted"/>
<organism evidence="2 3">
    <name type="scientific">Prevotella heparinolytica</name>
    <dbReference type="NCBI Taxonomy" id="28113"/>
    <lineage>
        <taxon>Bacteria</taxon>
        <taxon>Pseudomonadati</taxon>
        <taxon>Bacteroidota</taxon>
        <taxon>Bacteroidia</taxon>
        <taxon>Bacteroidales</taxon>
        <taxon>Bacteroidaceae</taxon>
        <taxon>Bacteroides</taxon>
    </lineage>
</organism>
<keyword evidence="1" id="KW-1133">Transmembrane helix</keyword>
<keyword evidence="1" id="KW-0812">Transmembrane</keyword>
<name>A0A3P2ABA9_9BACE</name>